<dbReference type="InterPro" id="IPR006311">
    <property type="entry name" value="TAT_signal"/>
</dbReference>
<dbReference type="PROSITE" id="PS51318">
    <property type="entry name" value="TAT"/>
    <property type="match status" value="1"/>
</dbReference>
<proteinExistence type="predicted"/>
<dbReference type="STRING" id="137265.SAMN05421684_7994"/>
<protein>
    <submittedName>
        <fullName evidence="1">Right handed beta helix region</fullName>
    </submittedName>
</protein>
<dbReference type="InterPro" id="IPR006626">
    <property type="entry name" value="PbH1"/>
</dbReference>
<dbReference type="InterPro" id="IPR012334">
    <property type="entry name" value="Pectin_lyas_fold"/>
</dbReference>
<name>A0A1H3UU48_9ACTN</name>
<dbReference type="SUPFAM" id="SSF51126">
    <property type="entry name" value="Pectin lyase-like"/>
    <property type="match status" value="1"/>
</dbReference>
<dbReference type="AlphaFoldDB" id="A0A1H3UU48"/>
<dbReference type="SMART" id="SM00710">
    <property type="entry name" value="PbH1"/>
    <property type="match status" value="4"/>
</dbReference>
<evidence type="ECO:0000313" key="1">
    <source>
        <dbReference type="EMBL" id="SDZ65319.1"/>
    </source>
</evidence>
<dbReference type="InterPro" id="IPR011050">
    <property type="entry name" value="Pectin_lyase_fold/virulence"/>
</dbReference>
<evidence type="ECO:0000313" key="2">
    <source>
        <dbReference type="Proteomes" id="UP000199632"/>
    </source>
</evidence>
<accession>A0A1H3UU48</accession>
<reference evidence="2" key="1">
    <citation type="submission" date="2016-10" db="EMBL/GenBank/DDBJ databases">
        <authorList>
            <person name="Varghese N."/>
            <person name="Submissions S."/>
        </authorList>
    </citation>
    <scope>NUCLEOTIDE SEQUENCE [LARGE SCALE GENOMIC DNA]</scope>
    <source>
        <strain evidence="2">DSM 44718</strain>
    </source>
</reference>
<organism evidence="1 2">
    <name type="scientific">Asanoa ishikariensis</name>
    <dbReference type="NCBI Taxonomy" id="137265"/>
    <lineage>
        <taxon>Bacteria</taxon>
        <taxon>Bacillati</taxon>
        <taxon>Actinomycetota</taxon>
        <taxon>Actinomycetes</taxon>
        <taxon>Micromonosporales</taxon>
        <taxon>Micromonosporaceae</taxon>
        <taxon>Asanoa</taxon>
    </lineage>
</organism>
<gene>
    <name evidence="1" type="ORF">SAMN05421684_7994</name>
</gene>
<sequence>MFTSRGSTIRLDRRTLLRGSASLAVGVVGAQLIASSEVNAALPNYISGSVIQARLNDARNGIGARDSLGRYIAKPGAGTYLLTTPLVIYANTHLDVTGVRIVSRFPTSGVKHTMLINYVPSGATGYTGAGNIAITGGSWDPVWDFAQRGVLGSAPAMNVLTLTHCSDVVIDAATIWNVKWWHAVEFNGVRRGTVKNSNLKGWIADPNNGLWHGEAVQLDLPTSINTWSGASDSTPCRDILISGTLCDTSGSQPGWGQLTGSHTFDAAHPHVGVRIEGNTVRNARWDAIATANAQSVHIANNVVENCVGGVYVKSVPNAPLQTVEIIGNQVNGINGRDALAVRADPAGGPISDVLISGNVVDCAKVNYYGAVSFRQGHVADCAV</sequence>
<dbReference type="Gene3D" id="2.160.20.10">
    <property type="entry name" value="Single-stranded right-handed beta-helix, Pectin lyase-like"/>
    <property type="match status" value="1"/>
</dbReference>
<dbReference type="Proteomes" id="UP000199632">
    <property type="component" value="Unassembled WGS sequence"/>
</dbReference>
<dbReference type="EMBL" id="FNQB01000005">
    <property type="protein sequence ID" value="SDZ65319.1"/>
    <property type="molecule type" value="Genomic_DNA"/>
</dbReference>
<keyword evidence="2" id="KW-1185">Reference proteome</keyword>